<dbReference type="Pfam" id="PF07250">
    <property type="entry name" value="Glyoxal_oxid_N"/>
    <property type="match status" value="2"/>
</dbReference>
<gene>
    <name evidence="5" type="ORF">ACMD2_26396</name>
</gene>
<dbReference type="SUPFAM" id="SSF50965">
    <property type="entry name" value="Galactose oxidase, central domain"/>
    <property type="match status" value="1"/>
</dbReference>
<protein>
    <submittedName>
        <fullName evidence="5">Galactose oxidase</fullName>
    </submittedName>
</protein>
<dbReference type="InterPro" id="IPR014756">
    <property type="entry name" value="Ig_E-set"/>
</dbReference>
<dbReference type="AlphaFoldDB" id="A0A199V9X8"/>
<evidence type="ECO:0000259" key="4">
    <source>
        <dbReference type="Pfam" id="PF09118"/>
    </source>
</evidence>
<evidence type="ECO:0000259" key="3">
    <source>
        <dbReference type="Pfam" id="PF07250"/>
    </source>
</evidence>
<evidence type="ECO:0000313" key="6">
    <source>
        <dbReference type="Proteomes" id="UP000092600"/>
    </source>
</evidence>
<dbReference type="EMBL" id="LSRQ01002579">
    <property type="protein sequence ID" value="OAY73828.1"/>
    <property type="molecule type" value="Genomic_DNA"/>
</dbReference>
<feature type="signal peptide" evidence="2">
    <location>
        <begin position="1"/>
        <end position="27"/>
    </location>
</feature>
<name>A0A199V9X8_ANACO</name>
<dbReference type="PANTHER" id="PTHR32208">
    <property type="entry name" value="SECRETED PROTEIN-RELATED"/>
    <property type="match status" value="1"/>
</dbReference>
<feature type="domain" description="Glyoxal oxidase N-terminal" evidence="3">
    <location>
        <begin position="248"/>
        <end position="377"/>
    </location>
</feature>
<dbReference type="InterPro" id="IPR011043">
    <property type="entry name" value="Gal_Oxase/kelch_b-propeller"/>
</dbReference>
<dbReference type="Pfam" id="PF09118">
    <property type="entry name" value="GO-like_E_set"/>
    <property type="match status" value="1"/>
</dbReference>
<dbReference type="InterPro" id="IPR013783">
    <property type="entry name" value="Ig-like_fold"/>
</dbReference>
<dbReference type="Proteomes" id="UP000092600">
    <property type="component" value="Unassembled WGS sequence"/>
</dbReference>
<evidence type="ECO:0000313" key="5">
    <source>
        <dbReference type="EMBL" id="OAY73828.1"/>
    </source>
</evidence>
<dbReference type="CDD" id="cd02851">
    <property type="entry name" value="E_set_GO_C"/>
    <property type="match status" value="1"/>
</dbReference>
<comment type="caution">
    <text evidence="5">The sequence shown here is derived from an EMBL/GenBank/DDBJ whole genome shotgun (WGS) entry which is preliminary data.</text>
</comment>
<feature type="domain" description="Glyoxal oxidase N-terminal" evidence="3">
    <location>
        <begin position="44"/>
        <end position="247"/>
    </location>
</feature>
<evidence type="ECO:0000256" key="2">
    <source>
        <dbReference type="SAM" id="SignalP"/>
    </source>
</evidence>
<evidence type="ECO:0000256" key="1">
    <source>
        <dbReference type="ARBA" id="ARBA00022729"/>
    </source>
</evidence>
<feature type="domain" description="Galactose oxidase-like Early set" evidence="4">
    <location>
        <begin position="401"/>
        <end position="493"/>
    </location>
</feature>
<dbReference type="Gene3D" id="2.60.40.10">
    <property type="entry name" value="Immunoglobulins"/>
    <property type="match status" value="1"/>
</dbReference>
<dbReference type="SUPFAM" id="SSF81296">
    <property type="entry name" value="E set domains"/>
    <property type="match status" value="1"/>
</dbReference>
<feature type="chain" id="PRO_5008508271" evidence="2">
    <location>
        <begin position="28"/>
        <end position="494"/>
    </location>
</feature>
<dbReference type="InterPro" id="IPR015202">
    <property type="entry name" value="GO-like_E_set"/>
</dbReference>
<accession>A0A199V9X8</accession>
<organism evidence="5 6">
    <name type="scientific">Ananas comosus</name>
    <name type="common">Pineapple</name>
    <name type="synonym">Ananas ananas</name>
    <dbReference type="NCBI Taxonomy" id="4615"/>
    <lineage>
        <taxon>Eukaryota</taxon>
        <taxon>Viridiplantae</taxon>
        <taxon>Streptophyta</taxon>
        <taxon>Embryophyta</taxon>
        <taxon>Tracheophyta</taxon>
        <taxon>Spermatophyta</taxon>
        <taxon>Magnoliopsida</taxon>
        <taxon>Liliopsida</taxon>
        <taxon>Poales</taxon>
        <taxon>Bromeliaceae</taxon>
        <taxon>Bromelioideae</taxon>
        <taxon>Ananas</taxon>
    </lineage>
</organism>
<dbReference type="InterPro" id="IPR009880">
    <property type="entry name" value="Glyoxal_oxidase_N"/>
</dbReference>
<keyword evidence="1 2" id="KW-0732">Signal</keyword>
<dbReference type="InterPro" id="IPR037293">
    <property type="entry name" value="Gal_Oxidase_central_sf"/>
</dbReference>
<reference evidence="5 6" key="1">
    <citation type="journal article" date="2016" name="DNA Res.">
        <title>The draft genome of MD-2 pineapple using hybrid error correction of long reads.</title>
        <authorList>
            <person name="Redwan R.M."/>
            <person name="Saidin A."/>
            <person name="Kumar S.V."/>
        </authorList>
    </citation>
    <scope>NUCLEOTIDE SEQUENCE [LARGE SCALE GENOMIC DNA]</scope>
    <source>
        <strain evidence="6">cv. MD2</strain>
        <tissue evidence="5">Leaf</tissue>
    </source>
</reference>
<dbReference type="STRING" id="4615.A0A199V9X8"/>
<proteinExistence type="predicted"/>
<dbReference type="PANTHER" id="PTHR32208:SF62">
    <property type="entry name" value="OXIDASE, PUTATIVE, EXPRESSED-RELATED"/>
    <property type="match status" value="1"/>
</dbReference>
<sequence length="494" mass="53317">MDLLSSAHGRVLLFVFHLIFNAAAAAAAAGRWDLLQGSIGVSAMHMQLLHNDRVIIFDRTDVGPSNLTLAGGACRHDPNELSMKVDCTAHSAEYDVAANAFRPLTVLTDTWCSSGTVAPDGTLVQTGGYNDGDRNARTFSPCANAAACDWTEHQNVLAVRRWYATNQILPDGRAIIIGGTGQFNYEFYPKTNAADAAEIPLPFLSQTHDPEENNLYPFVHLNIDGNLFIFANNRAILFDYVRNAVASQHGNFLPALATCGRIKINDAAPEWRWRRADARVMGDMVLLPSGEVLIINGAGTGAAGWEIGHNPALAPVLYHPDAAPGTRFAVQAQGTVPRMYHSTAALLRDGRVLVGGSNPHERYVFADVEYPTDLSLEPSRRSTSTPPLQPCGEIISPLLLINHGTPFPLRFHVGQLSANGVSVTMASPAFATHSFSMNQRLLILETMNPRAVGDAVYEVIATAPAKAALAPPGYYMVFVVNNGIPSEGVWAQIQ</sequence>
<dbReference type="Gene3D" id="2.130.10.80">
    <property type="entry name" value="Galactose oxidase/kelch, beta-propeller"/>
    <property type="match status" value="2"/>
</dbReference>